<dbReference type="GO" id="GO:0003913">
    <property type="term" value="F:DNA photolyase activity"/>
    <property type="evidence" value="ECO:0007669"/>
    <property type="project" value="TreeGrafter"/>
</dbReference>
<dbReference type="Gene3D" id="3.40.50.12110">
    <property type="match status" value="1"/>
</dbReference>
<gene>
    <name evidence="2" type="ORF">SAMN00808754_1485</name>
</gene>
<evidence type="ECO:0000313" key="3">
    <source>
        <dbReference type="Proteomes" id="UP000192569"/>
    </source>
</evidence>
<dbReference type="Pfam" id="PF20903">
    <property type="entry name" value="SPL"/>
    <property type="match status" value="1"/>
</dbReference>
<dbReference type="GO" id="GO:0042601">
    <property type="term" value="C:endospore-forming forespore"/>
    <property type="evidence" value="ECO:0007669"/>
    <property type="project" value="TreeGrafter"/>
</dbReference>
<dbReference type="CDD" id="cd01335">
    <property type="entry name" value="Radical_SAM"/>
    <property type="match status" value="1"/>
</dbReference>
<dbReference type="PANTHER" id="PTHR37822:SF2">
    <property type="entry name" value="SPORE PHOTOPRODUCT LYASE"/>
    <property type="match status" value="1"/>
</dbReference>
<dbReference type="InterPro" id="IPR058240">
    <property type="entry name" value="rSAM_sf"/>
</dbReference>
<dbReference type="GO" id="GO:0051539">
    <property type="term" value="F:4 iron, 4 sulfur cluster binding"/>
    <property type="evidence" value="ECO:0007669"/>
    <property type="project" value="TreeGrafter"/>
</dbReference>
<evidence type="ECO:0000259" key="1">
    <source>
        <dbReference type="PROSITE" id="PS51918"/>
    </source>
</evidence>
<accession>A0A1W1VST0</accession>
<dbReference type="InterPro" id="IPR007197">
    <property type="entry name" value="rSAM"/>
</dbReference>
<dbReference type="SFLD" id="SFLDS00029">
    <property type="entry name" value="Radical_SAM"/>
    <property type="match status" value="1"/>
</dbReference>
<feature type="domain" description="Radical SAM core" evidence="1">
    <location>
        <begin position="33"/>
        <end position="260"/>
    </location>
</feature>
<dbReference type="AlphaFoldDB" id="A0A1W1VST0"/>
<proteinExistence type="predicted"/>
<dbReference type="PANTHER" id="PTHR37822">
    <property type="entry name" value="SPORE PHOTOPRODUCT LYASE-RELATED"/>
    <property type="match status" value="1"/>
</dbReference>
<dbReference type="STRING" id="698762.SAMN00808754_1485"/>
<dbReference type="GO" id="GO:1904047">
    <property type="term" value="F:S-adenosyl-L-methionine binding"/>
    <property type="evidence" value="ECO:0007669"/>
    <property type="project" value="TreeGrafter"/>
</dbReference>
<dbReference type="Proteomes" id="UP000192569">
    <property type="component" value="Chromosome I"/>
</dbReference>
<dbReference type="Gene3D" id="3.80.30.30">
    <property type="match status" value="1"/>
</dbReference>
<keyword evidence="2" id="KW-0456">Lyase</keyword>
<dbReference type="InterPro" id="IPR049539">
    <property type="entry name" value="SPL"/>
</dbReference>
<keyword evidence="3" id="KW-1185">Reference proteome</keyword>
<protein>
    <submittedName>
        <fullName evidence="2">Spore photoproduct lyase</fullName>
    </submittedName>
</protein>
<sequence length="291" mass="33301">MQRGSVLGISFTVTTRERKSPFVRLFTKTPAGVICPHFYELILSNGCPYDCAYCYLRLTFRGKKDPVLYTNRWEKVEDEIRMAGPGVFSTGELADSLAVLPPLLPRAIEYFRTQKDKYLLLTTKSCNTKLFEELSPTRQVIISFSINAPEVASKYERLAPSPFDRLNAATRLLELGWRVRVRIDPVIIEGVQHDNISIYRKICKIVGQLGVERVTVGTLRQYPGLHRFAPSAPRGGLVKAPDGRMRYSLSVRVRTYNMIAEWLGFEPALCKETYEVWEMLTWRYRGCNCTV</sequence>
<reference evidence="2 3" key="1">
    <citation type="submission" date="2017-04" db="EMBL/GenBank/DDBJ databases">
        <authorList>
            <person name="Afonso C.L."/>
            <person name="Miller P.J."/>
            <person name="Scott M.A."/>
            <person name="Spackman E."/>
            <person name="Goraichik I."/>
            <person name="Dimitrov K.M."/>
            <person name="Suarez D.L."/>
            <person name="Swayne D.E."/>
        </authorList>
    </citation>
    <scope>NUCLEOTIDE SEQUENCE [LARGE SCALE GENOMIC DNA]</scope>
    <source>
        <strain evidence="2 3">ToBE</strain>
    </source>
</reference>
<dbReference type="EMBL" id="LT838272">
    <property type="protein sequence ID" value="SMB96427.1"/>
    <property type="molecule type" value="Genomic_DNA"/>
</dbReference>
<dbReference type="SUPFAM" id="SSF102114">
    <property type="entry name" value="Radical SAM enzymes"/>
    <property type="match status" value="1"/>
</dbReference>
<evidence type="ECO:0000313" key="2">
    <source>
        <dbReference type="EMBL" id="SMB96427.1"/>
    </source>
</evidence>
<name>A0A1W1VST0_9FIRM</name>
<dbReference type="PROSITE" id="PS51918">
    <property type="entry name" value="RADICAL_SAM"/>
    <property type="match status" value="1"/>
</dbReference>
<organism evidence="2 3">
    <name type="scientific">Thermanaeromonas toyohensis ToBE</name>
    <dbReference type="NCBI Taxonomy" id="698762"/>
    <lineage>
        <taxon>Bacteria</taxon>
        <taxon>Bacillati</taxon>
        <taxon>Bacillota</taxon>
        <taxon>Clostridia</taxon>
        <taxon>Neomoorellales</taxon>
        <taxon>Neomoorellaceae</taxon>
        <taxon>Thermanaeromonas</taxon>
    </lineage>
</organism>